<gene>
    <name evidence="7" type="ORF">CQ394_12435</name>
</gene>
<dbReference type="HAMAP" id="MF_01246">
    <property type="entry name" value="COD"/>
    <property type="match status" value="1"/>
</dbReference>
<evidence type="ECO:0000256" key="1">
    <source>
        <dbReference type="ARBA" id="ARBA00001946"/>
    </source>
</evidence>
<dbReference type="EC" id="3.5.1.-" evidence="6"/>
<dbReference type="InterPro" id="IPR006879">
    <property type="entry name" value="YdjC-like"/>
</dbReference>
<dbReference type="OrthoDB" id="9774177at2"/>
<accession>A0A2A7MLK2</accession>
<reference evidence="7 8" key="1">
    <citation type="submission" date="2017-10" db="EMBL/GenBank/DDBJ databases">
        <title>Effective Description of Clostridium neonatale sp. nov. linked to necrotizing enterocolitis in neonates and a clarification of species assignable to the genus Clostridium (Prazmowski 1880) emend. Lawson and Rainey 2016.</title>
        <authorList>
            <person name="Bernard K."/>
            <person name="Burdz T."/>
            <person name="Wiebe D."/>
            <person name="Balcewich B."/>
            <person name="Alfa M."/>
            <person name="Bernier A.-M."/>
        </authorList>
    </citation>
    <scope>NUCLEOTIDE SEQUENCE [LARGE SCALE GENOMIC DNA]</scope>
    <source>
        <strain evidence="7 8">LCDC99A005</strain>
    </source>
</reference>
<dbReference type="EMBL" id="PDCJ01000001">
    <property type="protein sequence ID" value="PEG32459.1"/>
    <property type="molecule type" value="Genomic_DNA"/>
</dbReference>
<comment type="caution">
    <text evidence="7">The sequence shown here is derived from an EMBL/GenBank/DDBJ whole genome shotgun (WGS) entry which is preliminary data.</text>
</comment>
<dbReference type="GO" id="GO:0019213">
    <property type="term" value="F:deacetylase activity"/>
    <property type="evidence" value="ECO:0007669"/>
    <property type="project" value="TreeGrafter"/>
</dbReference>
<sequence length="245" mass="28233">MKLIVNADDFGISKAVTLGILEAHKNGIVKSTTLMCNMEDAEYAANLSKNYNDLGVGIHFVLTAGKPLSKDVQSLVDENGNFKSNSLIMKIAKIEDIRKEFNAQFEKFLSFGIKPTHIDSHHHVHKEPMVFEVVMEFSKKYNLPIRKVNDKSIEKLKKLNKGMIFTEEFYGKENIEYKNFINLLIKNKDTEFLEIMCHPAYLDEKILNSSSYLLERTKELSTLTSREIKEYIKDNKIKLINYSNI</sequence>
<dbReference type="GO" id="GO:0046872">
    <property type="term" value="F:metal ion binding"/>
    <property type="evidence" value="ECO:0007669"/>
    <property type="project" value="UniProtKB-KW"/>
</dbReference>
<comment type="similarity">
    <text evidence="6">Belongs to the YdjC deacetylase family.</text>
</comment>
<keyword evidence="8" id="KW-1185">Reference proteome</keyword>
<dbReference type="SUPFAM" id="SSF88713">
    <property type="entry name" value="Glycoside hydrolase/deacetylase"/>
    <property type="match status" value="1"/>
</dbReference>
<evidence type="ECO:0000313" key="7">
    <source>
        <dbReference type="EMBL" id="PEG32459.1"/>
    </source>
</evidence>
<dbReference type="AlphaFoldDB" id="A0A2A7MLK2"/>
<keyword evidence="4 6" id="KW-0460">Magnesium</keyword>
<dbReference type="Pfam" id="PF04794">
    <property type="entry name" value="YdjC"/>
    <property type="match status" value="1"/>
</dbReference>
<feature type="binding site" evidence="6">
    <location>
        <position position="59"/>
    </location>
    <ligand>
        <name>Mg(2+)</name>
        <dbReference type="ChEBI" id="CHEBI:18420"/>
    </ligand>
</feature>
<organism evidence="7 8">
    <name type="scientific">Clostridium neonatale</name>
    <dbReference type="NCBI Taxonomy" id="137838"/>
    <lineage>
        <taxon>Bacteria</taxon>
        <taxon>Bacillati</taxon>
        <taxon>Bacillota</taxon>
        <taxon>Clostridia</taxon>
        <taxon>Eubacteriales</taxon>
        <taxon>Clostridiaceae</taxon>
        <taxon>Clostridium</taxon>
    </lineage>
</organism>
<dbReference type="InterPro" id="IPR022948">
    <property type="entry name" value="COD_ChbG_bac"/>
</dbReference>
<comment type="subunit">
    <text evidence="6">Homodimer.</text>
</comment>
<comment type="cofactor">
    <cofactor evidence="1 6">
        <name>Mg(2+)</name>
        <dbReference type="ChEBI" id="CHEBI:18420"/>
    </cofactor>
</comment>
<evidence type="ECO:0000313" key="8">
    <source>
        <dbReference type="Proteomes" id="UP000220840"/>
    </source>
</evidence>
<dbReference type="Gene3D" id="3.20.20.370">
    <property type="entry name" value="Glycoside hydrolase/deacetylase"/>
    <property type="match status" value="1"/>
</dbReference>
<protein>
    <recommendedName>
        <fullName evidence="6">Carbohydrate deacetylase</fullName>
        <ecNumber evidence="6">3.5.1.-</ecNumber>
    </recommendedName>
</protein>
<evidence type="ECO:0000256" key="6">
    <source>
        <dbReference type="HAMAP-Rule" id="MF_01246"/>
    </source>
</evidence>
<evidence type="ECO:0000256" key="2">
    <source>
        <dbReference type="ARBA" id="ARBA00022723"/>
    </source>
</evidence>
<evidence type="ECO:0000256" key="3">
    <source>
        <dbReference type="ARBA" id="ARBA00022801"/>
    </source>
</evidence>
<comment type="function">
    <text evidence="6">Probably catalyzes the deacetylation of acetylated carbohydrates an important step in the degradation of oligosaccharides.</text>
</comment>
<feature type="binding site" evidence="6">
    <location>
        <position position="121"/>
    </location>
    <ligand>
        <name>Mg(2+)</name>
        <dbReference type="ChEBI" id="CHEBI:18420"/>
    </ligand>
</feature>
<dbReference type="GO" id="GO:0016811">
    <property type="term" value="F:hydrolase activity, acting on carbon-nitrogen (but not peptide) bonds, in linear amides"/>
    <property type="evidence" value="ECO:0007669"/>
    <property type="project" value="UniProtKB-UniRule"/>
</dbReference>
<keyword evidence="2 6" id="KW-0479">Metal-binding</keyword>
<dbReference type="CDD" id="cd10803">
    <property type="entry name" value="YdjC_EF3048_like"/>
    <property type="match status" value="1"/>
</dbReference>
<dbReference type="GO" id="GO:0000272">
    <property type="term" value="P:polysaccharide catabolic process"/>
    <property type="evidence" value="ECO:0007669"/>
    <property type="project" value="InterPro"/>
</dbReference>
<dbReference type="InterPro" id="IPR011330">
    <property type="entry name" value="Glyco_hydro/deAcase_b/a-brl"/>
</dbReference>
<proteinExistence type="inferred from homology"/>
<dbReference type="PANTHER" id="PTHR31609:SF1">
    <property type="entry name" value="CARBOHYDRATE DEACETYLASE"/>
    <property type="match status" value="1"/>
</dbReference>
<name>A0A2A7MLK2_9CLOT</name>
<dbReference type="RefSeq" id="WP_058296602.1">
    <property type="nucleotide sequence ID" value="NZ_CAMRXB010000052.1"/>
</dbReference>
<evidence type="ECO:0000256" key="5">
    <source>
        <dbReference type="ARBA" id="ARBA00023277"/>
    </source>
</evidence>
<dbReference type="NCBIfam" id="NF002559">
    <property type="entry name" value="PRK02134.1"/>
    <property type="match status" value="1"/>
</dbReference>
<dbReference type="PANTHER" id="PTHR31609">
    <property type="entry name" value="YDJC DEACETYLASE FAMILY MEMBER"/>
    <property type="match status" value="1"/>
</dbReference>
<dbReference type="STRING" id="137838.GCA_001458595_03977"/>
<keyword evidence="5 6" id="KW-0119">Carbohydrate metabolism</keyword>
<keyword evidence="3 6" id="KW-0378">Hydrolase</keyword>
<dbReference type="Proteomes" id="UP000220840">
    <property type="component" value="Unassembled WGS sequence"/>
</dbReference>
<evidence type="ECO:0000256" key="4">
    <source>
        <dbReference type="ARBA" id="ARBA00022842"/>
    </source>
</evidence>